<feature type="transmembrane region" description="Helical" evidence="3">
    <location>
        <begin position="39"/>
        <end position="57"/>
    </location>
</feature>
<feature type="transmembrane region" description="Helical" evidence="3">
    <location>
        <begin position="69"/>
        <end position="98"/>
    </location>
</feature>
<gene>
    <name evidence="4" type="ORF">A2733_01885</name>
</gene>
<evidence type="ECO:0000256" key="2">
    <source>
        <dbReference type="SAM" id="MobiDB-lite"/>
    </source>
</evidence>
<reference evidence="4 5" key="1">
    <citation type="journal article" date="2016" name="Nat. Commun.">
        <title>Thousands of microbial genomes shed light on interconnected biogeochemical processes in an aquifer system.</title>
        <authorList>
            <person name="Anantharaman K."/>
            <person name="Brown C.T."/>
            <person name="Hug L.A."/>
            <person name="Sharon I."/>
            <person name="Castelle C.J."/>
            <person name="Probst A.J."/>
            <person name="Thomas B.C."/>
            <person name="Singh A."/>
            <person name="Wilkins M.J."/>
            <person name="Karaoz U."/>
            <person name="Brodie E.L."/>
            <person name="Williams K.H."/>
            <person name="Hubbard S.S."/>
            <person name="Banfield J.F."/>
        </authorList>
    </citation>
    <scope>NUCLEOTIDE SEQUENCE [LARGE SCALE GENOMIC DNA]</scope>
</reference>
<feature type="transmembrane region" description="Helical" evidence="3">
    <location>
        <begin position="167"/>
        <end position="188"/>
    </location>
</feature>
<dbReference type="AlphaFoldDB" id="A0A1F6V3U7"/>
<keyword evidence="3" id="KW-0812">Transmembrane</keyword>
<feature type="transmembrane region" description="Helical" evidence="3">
    <location>
        <begin position="200"/>
        <end position="218"/>
    </location>
</feature>
<sequence length="697" mass="76999">MISNILDRISFYSLFAVIVFLPIFFLPFSKIPIETSKGLILVVGLTASIIFWSAARFTDGKVTLPKSTILMGGLGVVLVVLVSAFFSSVPVVSFFGIMLDVGTFWFMLSAFLLMLISSIILREGNRAKIVLLGILFSTAILFLFQILRFTAPEFFSLGVLGGKTENLIGSFNSLGLFAGFSLILSLFLVEFFQVSKLLRWLLFILSLASLVLIASVNFPLIWKLVGFFALIIFVYKVSISGSNEEGEVKSRTFPAFSFIVVMLSLLFLMSGQFIGGFLPNRLGISNVEVRPSLSSTVSVSKQILQADPIFGIGPNRWNEAWAKYKPEVVNSTQFWDMNFTNGSGLIPTFMGTTGGLGILAWAIFLVLLLVTDIKILFSNIRRRANFEYVAFFIGAIYLLVASFFYSVGSAVFLLSFAFIGAFIGLSSKAGKKEISFSFLKDPRKSFFYILFLVIIMILSAGLSFKYIERFASVSYFAKTFTAPDFLKAEENIDKAILLHPNDLYFRTSAQVFLSKLNFLINKGTPLAPEESEGLQAGFNKALNSVTQAIEYNKENYLNFNSLGVLYSTVATLGETEAHNRAIEAYMSASLLSPGNPGLKLTIARSYMLLEKNDEARNFALEAITLKPNYIEALITLSQIERVSGNNSEALSYAEQALALSPTNNELIQYVDSLRGTRTPAPAPIPVEDNAEENNTEN</sequence>
<keyword evidence="3" id="KW-1133">Transmembrane helix</keyword>
<dbReference type="SUPFAM" id="SSF48452">
    <property type="entry name" value="TPR-like"/>
    <property type="match status" value="1"/>
</dbReference>
<dbReference type="EMBL" id="MFTO01000004">
    <property type="protein sequence ID" value="OGI64292.1"/>
    <property type="molecule type" value="Genomic_DNA"/>
</dbReference>
<feature type="transmembrane region" description="Helical" evidence="3">
    <location>
        <begin position="129"/>
        <end position="147"/>
    </location>
</feature>
<keyword evidence="3" id="KW-0472">Membrane</keyword>
<feature type="transmembrane region" description="Helical" evidence="3">
    <location>
        <begin position="253"/>
        <end position="274"/>
    </location>
</feature>
<evidence type="ECO:0000313" key="4">
    <source>
        <dbReference type="EMBL" id="OGI64292.1"/>
    </source>
</evidence>
<accession>A0A1F6V3U7</accession>
<dbReference type="SMART" id="SM00028">
    <property type="entry name" value="TPR"/>
    <property type="match status" value="2"/>
</dbReference>
<evidence type="ECO:0000256" key="1">
    <source>
        <dbReference type="PROSITE-ProRule" id="PRU00339"/>
    </source>
</evidence>
<feature type="region of interest" description="Disordered" evidence="2">
    <location>
        <begin position="678"/>
        <end position="697"/>
    </location>
</feature>
<feature type="transmembrane region" description="Helical" evidence="3">
    <location>
        <begin position="358"/>
        <end position="377"/>
    </location>
</feature>
<dbReference type="InterPro" id="IPR019734">
    <property type="entry name" value="TPR_rpt"/>
</dbReference>
<feature type="repeat" description="TPR" evidence="1">
    <location>
        <begin position="630"/>
        <end position="663"/>
    </location>
</feature>
<evidence type="ECO:0000313" key="5">
    <source>
        <dbReference type="Proteomes" id="UP000178985"/>
    </source>
</evidence>
<dbReference type="InterPro" id="IPR011990">
    <property type="entry name" value="TPR-like_helical_dom_sf"/>
</dbReference>
<feature type="transmembrane region" description="Helical" evidence="3">
    <location>
        <begin position="12"/>
        <end position="33"/>
    </location>
</feature>
<feature type="transmembrane region" description="Helical" evidence="3">
    <location>
        <begin position="446"/>
        <end position="467"/>
    </location>
</feature>
<protein>
    <submittedName>
        <fullName evidence="4">Uncharacterized protein</fullName>
    </submittedName>
</protein>
<feature type="transmembrane region" description="Helical" evidence="3">
    <location>
        <begin position="224"/>
        <end position="241"/>
    </location>
</feature>
<evidence type="ECO:0000256" key="3">
    <source>
        <dbReference type="SAM" id="Phobius"/>
    </source>
</evidence>
<feature type="compositionally biased region" description="Acidic residues" evidence="2">
    <location>
        <begin position="688"/>
        <end position="697"/>
    </location>
</feature>
<organism evidence="4 5">
    <name type="scientific">Candidatus Nomurabacteria bacterium RIFCSPHIGHO2_01_FULL_40_20</name>
    <dbReference type="NCBI Taxonomy" id="1801738"/>
    <lineage>
        <taxon>Bacteria</taxon>
        <taxon>Candidatus Nomuraibacteriota</taxon>
    </lineage>
</organism>
<dbReference type="PROSITE" id="PS50005">
    <property type="entry name" value="TPR"/>
    <property type="match status" value="1"/>
</dbReference>
<proteinExistence type="predicted"/>
<keyword evidence="1" id="KW-0802">TPR repeat</keyword>
<dbReference type="Gene3D" id="1.25.40.10">
    <property type="entry name" value="Tetratricopeptide repeat domain"/>
    <property type="match status" value="1"/>
</dbReference>
<comment type="caution">
    <text evidence="4">The sequence shown here is derived from an EMBL/GenBank/DDBJ whole genome shotgun (WGS) entry which is preliminary data.</text>
</comment>
<name>A0A1F6V3U7_9BACT</name>
<feature type="transmembrane region" description="Helical" evidence="3">
    <location>
        <begin position="104"/>
        <end position="122"/>
    </location>
</feature>
<dbReference type="Proteomes" id="UP000178985">
    <property type="component" value="Unassembled WGS sequence"/>
</dbReference>
<feature type="transmembrane region" description="Helical" evidence="3">
    <location>
        <begin position="407"/>
        <end position="425"/>
    </location>
</feature>